<name>A0A8J5ZTB2_GALPY</name>
<accession>A0A8J5ZTB2</accession>
<organism evidence="1 2">
    <name type="scientific">Galemys pyrenaicus</name>
    <name type="common">Iberian desman</name>
    <name type="synonym">Pyrenean desman</name>
    <dbReference type="NCBI Taxonomy" id="202257"/>
    <lineage>
        <taxon>Eukaryota</taxon>
        <taxon>Metazoa</taxon>
        <taxon>Chordata</taxon>
        <taxon>Craniata</taxon>
        <taxon>Vertebrata</taxon>
        <taxon>Euteleostomi</taxon>
        <taxon>Mammalia</taxon>
        <taxon>Eutheria</taxon>
        <taxon>Laurasiatheria</taxon>
        <taxon>Eulipotyphla</taxon>
        <taxon>Talpidae</taxon>
        <taxon>Galemys</taxon>
    </lineage>
</organism>
<dbReference type="EMBL" id="JAGFMF010012148">
    <property type="protein sequence ID" value="KAG8506595.1"/>
    <property type="molecule type" value="Genomic_DNA"/>
</dbReference>
<reference evidence="1" key="1">
    <citation type="journal article" date="2021" name="Evol. Appl.">
        <title>The genome of the Pyrenean desman and the effects of bottlenecks and inbreeding on the genomic landscape of an endangered species.</title>
        <authorList>
            <person name="Escoda L."/>
            <person name="Castresana J."/>
        </authorList>
    </citation>
    <scope>NUCLEOTIDE SEQUENCE</scope>
    <source>
        <strain evidence="1">IBE-C5619</strain>
    </source>
</reference>
<gene>
    <name evidence="1" type="ORF">J0S82_002267</name>
</gene>
<proteinExistence type="predicted"/>
<comment type="caution">
    <text evidence="1">The sequence shown here is derived from an EMBL/GenBank/DDBJ whole genome shotgun (WGS) entry which is preliminary data.</text>
</comment>
<evidence type="ECO:0000313" key="1">
    <source>
        <dbReference type="EMBL" id="KAG8506595.1"/>
    </source>
</evidence>
<sequence length="108" mass="11419">PHPYVGLGIHDVGVVLRTRKTTLEAAVSQESTWRCYGSGALEHSAPLSTALSGGGHGRAQPELPHVARHVEGDSFLTEDEDAPNLVPQDEKAVGGEVRLVTGLSENMP</sequence>
<feature type="non-terminal residue" evidence="1">
    <location>
        <position position="108"/>
    </location>
</feature>
<protein>
    <submittedName>
        <fullName evidence="1">Uncharacterized protein</fullName>
    </submittedName>
</protein>
<dbReference type="Proteomes" id="UP000700334">
    <property type="component" value="Unassembled WGS sequence"/>
</dbReference>
<keyword evidence="2" id="KW-1185">Reference proteome</keyword>
<evidence type="ECO:0000313" key="2">
    <source>
        <dbReference type="Proteomes" id="UP000700334"/>
    </source>
</evidence>
<dbReference type="AlphaFoldDB" id="A0A8J5ZTB2"/>